<reference evidence="2 3" key="1">
    <citation type="submission" date="2024-11" db="EMBL/GenBank/DDBJ databases">
        <title>Chromosome-level genome assembly of Eucalyptus globulus Labill. provides insights into its genome evolution.</title>
        <authorList>
            <person name="Li X."/>
        </authorList>
    </citation>
    <scope>NUCLEOTIDE SEQUENCE [LARGE SCALE GENOMIC DNA]</scope>
    <source>
        <strain evidence="2">CL2024</strain>
        <tissue evidence="2">Fresh tender leaves</tissue>
    </source>
</reference>
<organism evidence="2 3">
    <name type="scientific">Eucalyptus globulus</name>
    <name type="common">Tasmanian blue gum</name>
    <dbReference type="NCBI Taxonomy" id="34317"/>
    <lineage>
        <taxon>Eukaryota</taxon>
        <taxon>Viridiplantae</taxon>
        <taxon>Streptophyta</taxon>
        <taxon>Embryophyta</taxon>
        <taxon>Tracheophyta</taxon>
        <taxon>Spermatophyta</taxon>
        <taxon>Magnoliopsida</taxon>
        <taxon>eudicotyledons</taxon>
        <taxon>Gunneridae</taxon>
        <taxon>Pentapetalae</taxon>
        <taxon>rosids</taxon>
        <taxon>malvids</taxon>
        <taxon>Myrtales</taxon>
        <taxon>Myrtaceae</taxon>
        <taxon>Myrtoideae</taxon>
        <taxon>Eucalypteae</taxon>
        <taxon>Eucalyptus</taxon>
    </lineage>
</organism>
<feature type="compositionally biased region" description="Polar residues" evidence="1">
    <location>
        <begin position="181"/>
        <end position="190"/>
    </location>
</feature>
<feature type="compositionally biased region" description="Basic and acidic residues" evidence="1">
    <location>
        <begin position="30"/>
        <end position="40"/>
    </location>
</feature>
<dbReference type="EMBL" id="JBJKBG010000008">
    <property type="protein sequence ID" value="KAL3724796.1"/>
    <property type="molecule type" value="Genomic_DNA"/>
</dbReference>
<keyword evidence="3" id="KW-1185">Reference proteome</keyword>
<feature type="non-terminal residue" evidence="2">
    <location>
        <position position="1"/>
    </location>
</feature>
<feature type="compositionally biased region" description="Basic residues" evidence="1">
    <location>
        <begin position="81"/>
        <end position="91"/>
    </location>
</feature>
<gene>
    <name evidence="2" type="ORF">ACJRO7_029890</name>
</gene>
<feature type="compositionally biased region" description="Polar residues" evidence="1">
    <location>
        <begin position="60"/>
        <end position="71"/>
    </location>
</feature>
<name>A0ABD3JKN8_EUCGL</name>
<feature type="compositionally biased region" description="Basic and acidic residues" evidence="1">
    <location>
        <begin position="151"/>
        <end position="161"/>
    </location>
</feature>
<sequence>QTPVAPAQPVVHTPDQRTATPHSPVVLEQEVQRPEVDHDPPQAVIAPLPPESDIDPVRLQPSTVSVQTSPTDIRDSPQPWRKVRNRKKRNKDLKIDEFALPAATDQPSGDRPPVAAPPPSASTRKGSRGASAPPKVVLSLTAGSRPTRAPSLKDRGKHSEEAASSSEDDDISSLGSPFQPPRSTDTSVKTIQHRLRSLAPNPEP</sequence>
<feature type="region of interest" description="Disordered" evidence="1">
    <location>
        <begin position="1"/>
        <end position="204"/>
    </location>
</feature>
<evidence type="ECO:0000256" key="1">
    <source>
        <dbReference type="SAM" id="MobiDB-lite"/>
    </source>
</evidence>
<accession>A0ABD3JKN8</accession>
<evidence type="ECO:0000313" key="3">
    <source>
        <dbReference type="Proteomes" id="UP001634007"/>
    </source>
</evidence>
<protein>
    <submittedName>
        <fullName evidence="2">Uncharacterized protein</fullName>
    </submittedName>
</protein>
<comment type="caution">
    <text evidence="2">The sequence shown here is derived from an EMBL/GenBank/DDBJ whole genome shotgun (WGS) entry which is preliminary data.</text>
</comment>
<evidence type="ECO:0000313" key="2">
    <source>
        <dbReference type="EMBL" id="KAL3724796.1"/>
    </source>
</evidence>
<dbReference type="Proteomes" id="UP001634007">
    <property type="component" value="Unassembled WGS sequence"/>
</dbReference>
<dbReference type="AlphaFoldDB" id="A0ABD3JKN8"/>
<proteinExistence type="predicted"/>
<feature type="non-terminal residue" evidence="2">
    <location>
        <position position="204"/>
    </location>
</feature>